<dbReference type="InterPro" id="IPR040380">
    <property type="entry name" value="HAKAI-like_RING-HC"/>
</dbReference>
<evidence type="ECO:0000259" key="13">
    <source>
        <dbReference type="PROSITE" id="PS50157"/>
    </source>
</evidence>
<proteinExistence type="inferred from homology"/>
<dbReference type="GO" id="GO:0008270">
    <property type="term" value="F:zinc ion binding"/>
    <property type="evidence" value="ECO:0007669"/>
    <property type="project" value="UniProtKB-KW"/>
</dbReference>
<dbReference type="InterPro" id="IPR017907">
    <property type="entry name" value="Znf_RING_CS"/>
</dbReference>
<name>A0A8B8PD15_9MYRT</name>
<comment type="subcellular location">
    <subcellularLocation>
        <location evidence="2">Nucleus</location>
    </subcellularLocation>
</comment>
<dbReference type="CDD" id="cd16508">
    <property type="entry name" value="RING-HC_HAKAI-like"/>
    <property type="match status" value="1"/>
</dbReference>
<keyword evidence="6 11" id="KW-0863">Zinc-finger</keyword>
<feature type="compositionally biased region" description="Pro residues" evidence="12">
    <location>
        <begin position="443"/>
        <end position="456"/>
    </location>
</feature>
<feature type="compositionally biased region" description="Polar residues" evidence="12">
    <location>
        <begin position="226"/>
        <end position="238"/>
    </location>
</feature>
<evidence type="ECO:0000313" key="14">
    <source>
        <dbReference type="Proteomes" id="UP000827889"/>
    </source>
</evidence>
<feature type="region of interest" description="Disordered" evidence="12">
    <location>
        <begin position="151"/>
        <end position="276"/>
    </location>
</feature>
<evidence type="ECO:0000256" key="4">
    <source>
        <dbReference type="ARBA" id="ARBA00022679"/>
    </source>
</evidence>
<dbReference type="PROSITE" id="PS00028">
    <property type="entry name" value="ZINC_FINGER_C2H2_1"/>
    <property type="match status" value="1"/>
</dbReference>
<dbReference type="GO" id="GO:0030155">
    <property type="term" value="P:regulation of cell adhesion"/>
    <property type="evidence" value="ECO:0007669"/>
    <property type="project" value="TreeGrafter"/>
</dbReference>
<dbReference type="InterPro" id="IPR040383">
    <property type="entry name" value="HAKAI/CBLL2"/>
</dbReference>
<dbReference type="GO" id="GO:0005634">
    <property type="term" value="C:nucleus"/>
    <property type="evidence" value="ECO:0007669"/>
    <property type="project" value="UniProtKB-SubCell"/>
</dbReference>
<keyword evidence="7" id="KW-0833">Ubl conjugation pathway</keyword>
<dbReference type="KEGG" id="rarg:115741987"/>
<dbReference type="PANTHER" id="PTHR13480:SF0">
    <property type="entry name" value="E3 UBIQUITIN-PROTEIN LIGASE HAKAI"/>
    <property type="match status" value="1"/>
</dbReference>
<evidence type="ECO:0000256" key="1">
    <source>
        <dbReference type="ARBA" id="ARBA00000900"/>
    </source>
</evidence>
<keyword evidence="8" id="KW-0862">Zinc</keyword>
<evidence type="ECO:0000256" key="10">
    <source>
        <dbReference type="ARBA" id="ARBA00038499"/>
    </source>
</evidence>
<feature type="compositionally biased region" description="Basic and acidic residues" evidence="12">
    <location>
        <begin position="484"/>
        <end position="494"/>
    </location>
</feature>
<keyword evidence="9" id="KW-0539">Nucleus</keyword>
<dbReference type="Gene3D" id="3.30.40.10">
    <property type="entry name" value="Zinc/RING finger domain, C3HC4 (zinc finger)"/>
    <property type="match status" value="1"/>
</dbReference>
<evidence type="ECO:0000256" key="12">
    <source>
        <dbReference type="SAM" id="MobiDB-lite"/>
    </source>
</evidence>
<dbReference type="PANTHER" id="PTHR13480">
    <property type="entry name" value="E3 UBIQUITIN-PROTEIN LIGASE HAKAI-RELATED"/>
    <property type="match status" value="1"/>
</dbReference>
<organism evidence="14 15">
    <name type="scientific">Rhodamnia argentea</name>
    <dbReference type="NCBI Taxonomy" id="178133"/>
    <lineage>
        <taxon>Eukaryota</taxon>
        <taxon>Viridiplantae</taxon>
        <taxon>Streptophyta</taxon>
        <taxon>Embryophyta</taxon>
        <taxon>Tracheophyta</taxon>
        <taxon>Spermatophyta</taxon>
        <taxon>Magnoliopsida</taxon>
        <taxon>eudicotyledons</taxon>
        <taxon>Gunneridae</taxon>
        <taxon>Pentapetalae</taxon>
        <taxon>rosids</taxon>
        <taxon>malvids</taxon>
        <taxon>Myrtales</taxon>
        <taxon>Myrtaceae</taxon>
        <taxon>Myrtoideae</taxon>
        <taxon>Myrteae</taxon>
        <taxon>Australasian group</taxon>
        <taxon>Rhodamnia</taxon>
    </lineage>
</organism>
<evidence type="ECO:0000256" key="11">
    <source>
        <dbReference type="PROSITE-ProRule" id="PRU00042"/>
    </source>
</evidence>
<dbReference type="Proteomes" id="UP000827889">
    <property type="component" value="Chromosome 10"/>
</dbReference>
<dbReference type="GO" id="GO:0016567">
    <property type="term" value="P:protein ubiquitination"/>
    <property type="evidence" value="ECO:0007669"/>
    <property type="project" value="InterPro"/>
</dbReference>
<keyword evidence="4" id="KW-0808">Transferase</keyword>
<evidence type="ECO:0000256" key="9">
    <source>
        <dbReference type="ARBA" id="ARBA00023242"/>
    </source>
</evidence>
<evidence type="ECO:0000256" key="7">
    <source>
        <dbReference type="ARBA" id="ARBA00022786"/>
    </source>
</evidence>
<keyword evidence="5" id="KW-0479">Metal-binding</keyword>
<evidence type="ECO:0000256" key="2">
    <source>
        <dbReference type="ARBA" id="ARBA00004123"/>
    </source>
</evidence>
<feature type="compositionally biased region" description="Basic and acidic residues" evidence="12">
    <location>
        <begin position="156"/>
        <end position="168"/>
    </location>
</feature>
<comment type="similarity">
    <text evidence="10">Belongs to the Hakai family.</text>
</comment>
<keyword evidence="14" id="KW-1185">Reference proteome</keyword>
<dbReference type="InterPro" id="IPR013087">
    <property type="entry name" value="Znf_C2H2_type"/>
</dbReference>
<accession>A0A8B8PD15</accession>
<evidence type="ECO:0000256" key="6">
    <source>
        <dbReference type="ARBA" id="ARBA00022771"/>
    </source>
</evidence>
<evidence type="ECO:0000313" key="15">
    <source>
        <dbReference type="RefSeq" id="XP_030531913.2"/>
    </source>
</evidence>
<dbReference type="GO" id="GO:0061630">
    <property type="term" value="F:ubiquitin protein ligase activity"/>
    <property type="evidence" value="ECO:0007669"/>
    <property type="project" value="UniProtKB-EC"/>
</dbReference>
<feature type="compositionally biased region" description="Basic and acidic residues" evidence="12">
    <location>
        <begin position="194"/>
        <end position="210"/>
    </location>
</feature>
<dbReference type="RefSeq" id="XP_030531913.2">
    <property type="nucleotide sequence ID" value="XM_030676053.2"/>
</dbReference>
<gene>
    <name evidence="15" type="primary">LOC115741987</name>
</gene>
<dbReference type="EC" id="2.3.2.27" evidence="3"/>
<dbReference type="PROSITE" id="PS50157">
    <property type="entry name" value="ZINC_FINGER_C2H2_2"/>
    <property type="match status" value="1"/>
</dbReference>
<sequence length="494" mass="53647">MLQIRLKRDPISEGGGGLKPSPVETVTVACPDHLVLADLPVAKGLGSVAATSLVRPVGRKSRRQLGERVHFCVRCDFPIAIYGRLSPCEHAFCLDCARSDSICYLCDERIQKIQTIKMMEGIFICAAPHCLKSFLKKSEFESHIHETHVDLLQPNAEKEDGNESDARGIKQSAASDSTARAPPRPVFSPGSSQLHDRDDKARHQHGREQPPPRPIMHQKPPAFLGQVQNNPSDLQADNQRLPGFDRRFHMDAQGGPQQESSHFPERQPGVLSDSPFQEYPLHSIQQPNFVVPLQSNQMLTPPPPFSFPPFPMEGAQPFFPAPYDIVRQDSAPEGGPEPGSLLGFPPGPPGGVNFMAGYPQPWNTGMAAPFEPPTGGQGAGDGYANPADVQGRIPLYQGEYMRNSGTLPLNPPPPPPLASKGMETARGGSSVDVRDGKGILAPQPLPLPPPPPPGPPSHISQIQRGKFYPGDMGHEGQGYGWQQENRDSFGSSHE</sequence>
<dbReference type="GeneID" id="115741987"/>
<dbReference type="PROSITE" id="PS00518">
    <property type="entry name" value="ZF_RING_1"/>
    <property type="match status" value="1"/>
</dbReference>
<protein>
    <recommendedName>
        <fullName evidence="3">RING-type E3 ubiquitin transferase</fullName>
        <ecNumber evidence="3">2.3.2.27</ecNumber>
    </recommendedName>
</protein>
<dbReference type="AlphaFoldDB" id="A0A8B8PD15"/>
<evidence type="ECO:0000256" key="5">
    <source>
        <dbReference type="ARBA" id="ARBA00022723"/>
    </source>
</evidence>
<comment type="catalytic activity">
    <reaction evidence="1">
        <text>S-ubiquitinyl-[E2 ubiquitin-conjugating enzyme]-L-cysteine + [acceptor protein]-L-lysine = [E2 ubiquitin-conjugating enzyme]-L-cysteine + N(6)-ubiquitinyl-[acceptor protein]-L-lysine.</text>
        <dbReference type="EC" id="2.3.2.27"/>
    </reaction>
</comment>
<feature type="region of interest" description="Disordered" evidence="12">
    <location>
        <begin position="397"/>
        <end position="494"/>
    </location>
</feature>
<reference evidence="15" key="1">
    <citation type="submission" date="2025-08" db="UniProtKB">
        <authorList>
            <consortium name="RefSeq"/>
        </authorList>
    </citation>
    <scope>IDENTIFICATION</scope>
    <source>
        <tissue evidence="15">Leaf</tissue>
    </source>
</reference>
<evidence type="ECO:0000256" key="8">
    <source>
        <dbReference type="ARBA" id="ARBA00022833"/>
    </source>
</evidence>
<feature type="domain" description="C2H2-type" evidence="13">
    <location>
        <begin position="123"/>
        <end position="148"/>
    </location>
</feature>
<evidence type="ECO:0000256" key="3">
    <source>
        <dbReference type="ARBA" id="ARBA00012483"/>
    </source>
</evidence>
<dbReference type="InterPro" id="IPR013083">
    <property type="entry name" value="Znf_RING/FYVE/PHD"/>
</dbReference>